<evidence type="ECO:0000313" key="15">
    <source>
        <dbReference type="EMBL" id="MFC6669438.1"/>
    </source>
</evidence>
<gene>
    <name evidence="15" type="ORF">ACFQDL_04485</name>
</gene>
<dbReference type="InterPro" id="IPR032284">
    <property type="entry name" value="RecQ_Zn-bd"/>
</dbReference>
<evidence type="ECO:0000256" key="6">
    <source>
        <dbReference type="ARBA" id="ARBA00022840"/>
    </source>
</evidence>
<comment type="caution">
    <text evidence="15">The sequence shown here is derived from an EMBL/GenBank/DDBJ whole genome shotgun (WGS) entry which is preliminary data.</text>
</comment>
<reference evidence="16" key="1">
    <citation type="journal article" date="2019" name="Int. J. Syst. Evol. Microbiol.">
        <title>The Global Catalogue of Microorganisms (GCM) 10K type strain sequencing project: providing services to taxonomists for standard genome sequencing and annotation.</title>
        <authorList>
            <consortium name="The Broad Institute Genomics Platform"/>
            <consortium name="The Broad Institute Genome Sequencing Center for Infectious Disease"/>
            <person name="Wu L."/>
            <person name="Ma J."/>
        </authorList>
    </citation>
    <scope>NUCLEOTIDE SEQUENCE [LARGE SCALE GENOMIC DNA]</scope>
    <source>
        <strain evidence="16">NBRC 111756</strain>
    </source>
</reference>
<dbReference type="InterPro" id="IPR001650">
    <property type="entry name" value="Helicase_C-like"/>
</dbReference>
<evidence type="ECO:0000256" key="2">
    <source>
        <dbReference type="ARBA" id="ARBA00022723"/>
    </source>
</evidence>
<feature type="domain" description="Helicase C-terminal" evidence="14">
    <location>
        <begin position="216"/>
        <end position="377"/>
    </location>
</feature>
<evidence type="ECO:0000256" key="7">
    <source>
        <dbReference type="ARBA" id="ARBA00023125"/>
    </source>
</evidence>
<dbReference type="GO" id="GO:0004386">
    <property type="term" value="F:helicase activity"/>
    <property type="evidence" value="ECO:0007669"/>
    <property type="project" value="UniProtKB-KW"/>
</dbReference>
<dbReference type="EMBL" id="JBHSWE010000001">
    <property type="protein sequence ID" value="MFC6669438.1"/>
    <property type="molecule type" value="Genomic_DNA"/>
</dbReference>
<dbReference type="Proteomes" id="UP001596422">
    <property type="component" value="Unassembled WGS sequence"/>
</dbReference>
<dbReference type="InterPro" id="IPR014001">
    <property type="entry name" value="Helicase_ATP-bd"/>
</dbReference>
<dbReference type="InterPro" id="IPR027417">
    <property type="entry name" value="P-loop_NTPase"/>
</dbReference>
<name>A0ABW1ZW65_9GAMM</name>
<dbReference type="PROSITE" id="PS51192">
    <property type="entry name" value="HELICASE_ATP_BIND_1"/>
    <property type="match status" value="1"/>
</dbReference>
<dbReference type="PROSITE" id="PS51194">
    <property type="entry name" value="HELICASE_CTER"/>
    <property type="match status" value="1"/>
</dbReference>
<keyword evidence="6" id="KW-0067">ATP-binding</keyword>
<dbReference type="NCBIfam" id="TIGR00614">
    <property type="entry name" value="recQ_fam"/>
    <property type="match status" value="1"/>
</dbReference>
<protein>
    <recommendedName>
        <fullName evidence="11">ATP-dependent DNA helicase RecQ</fullName>
        <ecNumber evidence="10">5.6.2.4</ecNumber>
    </recommendedName>
    <alternativeName>
        <fullName evidence="12">DNA 3'-5' helicase RecQ</fullName>
    </alternativeName>
</protein>
<dbReference type="PANTHER" id="PTHR13710">
    <property type="entry name" value="DNA HELICASE RECQ FAMILY MEMBER"/>
    <property type="match status" value="1"/>
</dbReference>
<dbReference type="RefSeq" id="WP_379907996.1">
    <property type="nucleotide sequence ID" value="NZ_JBHSWE010000001.1"/>
</dbReference>
<keyword evidence="5 15" id="KW-0347">Helicase</keyword>
<evidence type="ECO:0000256" key="3">
    <source>
        <dbReference type="ARBA" id="ARBA00022741"/>
    </source>
</evidence>
<organism evidence="15 16">
    <name type="scientific">Marinobacterium aestuariivivens</name>
    <dbReference type="NCBI Taxonomy" id="1698799"/>
    <lineage>
        <taxon>Bacteria</taxon>
        <taxon>Pseudomonadati</taxon>
        <taxon>Pseudomonadota</taxon>
        <taxon>Gammaproteobacteria</taxon>
        <taxon>Oceanospirillales</taxon>
        <taxon>Oceanospirillaceae</taxon>
        <taxon>Marinobacterium</taxon>
    </lineage>
</organism>
<evidence type="ECO:0000256" key="1">
    <source>
        <dbReference type="ARBA" id="ARBA00005446"/>
    </source>
</evidence>
<evidence type="ECO:0000256" key="9">
    <source>
        <dbReference type="ARBA" id="ARBA00034617"/>
    </source>
</evidence>
<dbReference type="Gene3D" id="3.40.50.300">
    <property type="entry name" value="P-loop containing nucleotide triphosphate hydrolases"/>
    <property type="match status" value="2"/>
</dbReference>
<evidence type="ECO:0000256" key="10">
    <source>
        <dbReference type="ARBA" id="ARBA00034808"/>
    </source>
</evidence>
<dbReference type="InterPro" id="IPR004589">
    <property type="entry name" value="DNA_helicase_ATP-dep_RecQ"/>
</dbReference>
<proteinExistence type="inferred from homology"/>
<dbReference type="Pfam" id="PF00270">
    <property type="entry name" value="DEAD"/>
    <property type="match status" value="1"/>
</dbReference>
<evidence type="ECO:0000259" key="13">
    <source>
        <dbReference type="PROSITE" id="PS51192"/>
    </source>
</evidence>
<dbReference type="PANTHER" id="PTHR13710:SF105">
    <property type="entry name" value="ATP-DEPENDENT DNA HELICASE Q1"/>
    <property type="match status" value="1"/>
</dbReference>
<dbReference type="EC" id="5.6.2.4" evidence="10"/>
<keyword evidence="16" id="KW-1185">Reference proteome</keyword>
<accession>A0ABW1ZW65</accession>
<comment type="similarity">
    <text evidence="1">Belongs to the helicase family. RecQ subfamily.</text>
</comment>
<evidence type="ECO:0000256" key="5">
    <source>
        <dbReference type="ARBA" id="ARBA00022806"/>
    </source>
</evidence>
<dbReference type="InterPro" id="IPR011545">
    <property type="entry name" value="DEAD/DEAH_box_helicase_dom"/>
</dbReference>
<dbReference type="Pfam" id="PF00271">
    <property type="entry name" value="Helicase_C"/>
    <property type="match status" value="1"/>
</dbReference>
<dbReference type="SUPFAM" id="SSF52540">
    <property type="entry name" value="P-loop containing nucleoside triphosphate hydrolases"/>
    <property type="match status" value="1"/>
</dbReference>
<keyword evidence="8" id="KW-0413">Isomerase</keyword>
<evidence type="ECO:0000256" key="8">
    <source>
        <dbReference type="ARBA" id="ARBA00023235"/>
    </source>
</evidence>
<evidence type="ECO:0000256" key="4">
    <source>
        <dbReference type="ARBA" id="ARBA00022801"/>
    </source>
</evidence>
<keyword evidence="7" id="KW-0238">DNA-binding</keyword>
<dbReference type="SMART" id="SM00487">
    <property type="entry name" value="DEXDc"/>
    <property type="match status" value="1"/>
</dbReference>
<evidence type="ECO:0000313" key="16">
    <source>
        <dbReference type="Proteomes" id="UP001596422"/>
    </source>
</evidence>
<dbReference type="InterPro" id="IPR036388">
    <property type="entry name" value="WH-like_DNA-bd_sf"/>
</dbReference>
<evidence type="ECO:0000256" key="12">
    <source>
        <dbReference type="ARBA" id="ARBA00044550"/>
    </source>
</evidence>
<dbReference type="SMART" id="SM00490">
    <property type="entry name" value="HELICc"/>
    <property type="match status" value="1"/>
</dbReference>
<comment type="catalytic activity">
    <reaction evidence="9">
        <text>Couples ATP hydrolysis with the unwinding of duplex DNA by translocating in the 3'-5' direction.</text>
        <dbReference type="EC" id="5.6.2.4"/>
    </reaction>
</comment>
<keyword evidence="4" id="KW-0378">Hydrolase</keyword>
<dbReference type="Gene3D" id="1.10.10.10">
    <property type="entry name" value="Winged helix-like DNA-binding domain superfamily/Winged helix DNA-binding domain"/>
    <property type="match status" value="1"/>
</dbReference>
<keyword evidence="3" id="KW-0547">Nucleotide-binding</keyword>
<keyword evidence="2" id="KW-0479">Metal-binding</keyword>
<sequence length="638" mass="70251">MNTALDTLRSTFGLEAFRDGQRAVIDRLLAGESALAVFPTGGGKSLCYQLPALLIDGLTLVVSPLIALMQDQVAALQARGIAAARLDSSRSGDEVREVYRQLRGGELKLLYVAPERLQNARFLSLLQGLQIGLMAVDEAHCISEWGHNFRPDYLKLAQLAREIRVQRVLALTATATPSVAEDICRQFGIPSANHIQTGFYRPNLALGVTPCRDDEKLPRLIRGLQGSPQDASIVYVTLQQQAEQLATQLQAAGIRARAYHAGMKPEVREAIQNEFMAGEVSTVVATIAFGMGIDKADIRAVYHYNLPKSLENYMQEIGRAGRDGEPSRCELLACPDDVRVLENFTYGDTPAPEHLEALIRHLLSLGEAFDIAVHDLSNRFDIRPLVINTVLTYLELEGVIAGAGPFYSTYQVRFEVPQEQVLAGYDAARADFLQRMFGAGKQGRIWLTLDVTEAAEALGEPRERLLKALQYLEQQGSILTQVKGVRQQYRRLQTPDLAALGARLAQLFVRREEQSLSRLQQVLDYAEDGRCLPAQLCGYFGDVLTEPCGQCSSCLDPGPRTLPAQEDTALSGAQRSAIDALIAEGQEALRHPRQLARFLCGLSSPATFRLRKHAAYGCLADQPFRQVLSEVERRLGLG</sequence>
<dbReference type="Pfam" id="PF16124">
    <property type="entry name" value="RecQ_Zn_bind"/>
    <property type="match status" value="1"/>
</dbReference>
<dbReference type="CDD" id="cd18018">
    <property type="entry name" value="DEXHc_RecQ4-like"/>
    <property type="match status" value="1"/>
</dbReference>
<evidence type="ECO:0000256" key="11">
    <source>
        <dbReference type="ARBA" id="ARBA00044535"/>
    </source>
</evidence>
<evidence type="ECO:0000259" key="14">
    <source>
        <dbReference type="PROSITE" id="PS51194"/>
    </source>
</evidence>
<feature type="domain" description="Helicase ATP-binding" evidence="13">
    <location>
        <begin position="25"/>
        <end position="193"/>
    </location>
</feature>